<dbReference type="Proteomes" id="UP000694415">
    <property type="component" value="Unplaced"/>
</dbReference>
<dbReference type="Ensembl" id="ENSMSIT00000039885.1">
    <property type="protein sequence ID" value="ENSMSIP00000031639.1"/>
    <property type="gene ID" value="ENSMSIG00000026481.1"/>
</dbReference>
<name>A0A8C6N307_MUSSI</name>
<protein>
    <submittedName>
        <fullName evidence="1">Uncharacterized protein</fullName>
    </submittedName>
</protein>
<dbReference type="AlphaFoldDB" id="A0A8C6N307"/>
<accession>A0A8C6N307</accession>
<reference evidence="1" key="1">
    <citation type="submission" date="2025-08" db="UniProtKB">
        <authorList>
            <consortium name="Ensembl"/>
        </authorList>
    </citation>
    <scope>IDENTIFICATION</scope>
</reference>
<evidence type="ECO:0000313" key="1">
    <source>
        <dbReference type="Ensembl" id="ENSMSIP00000031639.1"/>
    </source>
</evidence>
<sequence>MRICGGRASTTCKQTNLLTHYHHQQKTPKQINSKLENWVKSGLGFCNHSGKSTSAHRCTHLPVLLPGDTLPI</sequence>
<keyword evidence="2" id="KW-1185">Reference proteome</keyword>
<organism evidence="1 2">
    <name type="scientific">Mus spicilegus</name>
    <name type="common">Mound-building mouse</name>
    <dbReference type="NCBI Taxonomy" id="10103"/>
    <lineage>
        <taxon>Eukaryota</taxon>
        <taxon>Metazoa</taxon>
        <taxon>Chordata</taxon>
        <taxon>Craniata</taxon>
        <taxon>Vertebrata</taxon>
        <taxon>Euteleostomi</taxon>
        <taxon>Mammalia</taxon>
        <taxon>Eutheria</taxon>
        <taxon>Euarchontoglires</taxon>
        <taxon>Glires</taxon>
        <taxon>Rodentia</taxon>
        <taxon>Myomorpha</taxon>
        <taxon>Muroidea</taxon>
        <taxon>Muridae</taxon>
        <taxon>Murinae</taxon>
        <taxon>Mus</taxon>
        <taxon>Mus</taxon>
    </lineage>
</organism>
<evidence type="ECO:0000313" key="2">
    <source>
        <dbReference type="Proteomes" id="UP000694415"/>
    </source>
</evidence>
<reference evidence="1" key="2">
    <citation type="submission" date="2025-09" db="UniProtKB">
        <authorList>
            <consortium name="Ensembl"/>
        </authorList>
    </citation>
    <scope>IDENTIFICATION</scope>
</reference>
<proteinExistence type="predicted"/>